<dbReference type="Proteomes" id="UP001197741">
    <property type="component" value="Unassembled WGS sequence"/>
</dbReference>
<dbReference type="AlphaFoldDB" id="A0AAW4UTW2"/>
<accession>A0AAW4UTW2</accession>
<dbReference type="GO" id="GO:0009252">
    <property type="term" value="P:peptidoglycan biosynthetic process"/>
    <property type="evidence" value="ECO:0007669"/>
    <property type="project" value="UniProtKB-KW"/>
</dbReference>
<dbReference type="GO" id="GO:0008360">
    <property type="term" value="P:regulation of cell shape"/>
    <property type="evidence" value="ECO:0007669"/>
    <property type="project" value="UniProtKB-KW"/>
</dbReference>
<keyword evidence="2" id="KW-0328">Glycosyltransferase</keyword>
<evidence type="ECO:0000256" key="2">
    <source>
        <dbReference type="ARBA" id="ARBA00022676"/>
    </source>
</evidence>
<dbReference type="EMBL" id="JAJCJQ010000138">
    <property type="protein sequence ID" value="MCB6962544.1"/>
    <property type="molecule type" value="Genomic_DNA"/>
</dbReference>
<keyword evidence="7" id="KW-1133">Transmembrane helix</keyword>
<keyword evidence="6" id="KW-0573">Peptidoglycan synthesis</keyword>
<evidence type="ECO:0000256" key="3">
    <source>
        <dbReference type="ARBA" id="ARBA00022679"/>
    </source>
</evidence>
<dbReference type="GO" id="GO:0008955">
    <property type="term" value="F:peptidoglycan glycosyltransferase activity"/>
    <property type="evidence" value="ECO:0007669"/>
    <property type="project" value="TreeGrafter"/>
</dbReference>
<keyword evidence="9" id="KW-0961">Cell wall biogenesis/degradation</keyword>
<keyword evidence="5" id="KW-0133">Cell shape</keyword>
<organism evidence="10 11">
    <name type="scientific">Agathobacter rectalis</name>
    <dbReference type="NCBI Taxonomy" id="39491"/>
    <lineage>
        <taxon>Bacteria</taxon>
        <taxon>Bacillati</taxon>
        <taxon>Bacillota</taxon>
        <taxon>Clostridia</taxon>
        <taxon>Lachnospirales</taxon>
        <taxon>Lachnospiraceae</taxon>
        <taxon>Agathobacter</taxon>
    </lineage>
</organism>
<evidence type="ECO:0000256" key="8">
    <source>
        <dbReference type="ARBA" id="ARBA00023136"/>
    </source>
</evidence>
<dbReference type="Gene3D" id="3.40.710.10">
    <property type="entry name" value="DD-peptidase/beta-lactamase superfamily"/>
    <property type="match status" value="1"/>
</dbReference>
<dbReference type="GO" id="GO:0071555">
    <property type="term" value="P:cell wall organization"/>
    <property type="evidence" value="ECO:0007669"/>
    <property type="project" value="UniProtKB-KW"/>
</dbReference>
<evidence type="ECO:0000256" key="7">
    <source>
        <dbReference type="ARBA" id="ARBA00022989"/>
    </source>
</evidence>
<dbReference type="PANTHER" id="PTHR32282:SF32">
    <property type="entry name" value="PENICILLIN-BINDING PROTEIN 2A"/>
    <property type="match status" value="1"/>
</dbReference>
<dbReference type="InterPro" id="IPR012338">
    <property type="entry name" value="Beta-lactam/transpept-like"/>
</dbReference>
<keyword evidence="1" id="KW-1003">Cell membrane</keyword>
<protein>
    <submittedName>
        <fullName evidence="10">Penicillin-binding protein</fullName>
    </submittedName>
</protein>
<keyword evidence="3" id="KW-0808">Transferase</keyword>
<evidence type="ECO:0000256" key="5">
    <source>
        <dbReference type="ARBA" id="ARBA00022960"/>
    </source>
</evidence>
<evidence type="ECO:0000313" key="10">
    <source>
        <dbReference type="EMBL" id="MCB6962544.1"/>
    </source>
</evidence>
<comment type="caution">
    <text evidence="10">The sequence shown here is derived from an EMBL/GenBank/DDBJ whole genome shotgun (WGS) entry which is preliminary data.</text>
</comment>
<keyword evidence="4" id="KW-0812">Transmembrane</keyword>
<dbReference type="SUPFAM" id="SSF56601">
    <property type="entry name" value="beta-lactamase/transpeptidase-like"/>
    <property type="match status" value="1"/>
</dbReference>
<evidence type="ECO:0000256" key="4">
    <source>
        <dbReference type="ARBA" id="ARBA00022692"/>
    </source>
</evidence>
<feature type="non-terminal residue" evidence="10">
    <location>
        <position position="93"/>
    </location>
</feature>
<keyword evidence="8" id="KW-0472">Membrane</keyword>
<name>A0AAW4UTW2_9FIRM</name>
<dbReference type="PANTHER" id="PTHR32282">
    <property type="entry name" value="BINDING PROTEIN TRANSPEPTIDASE, PUTATIVE-RELATED"/>
    <property type="match status" value="1"/>
</dbReference>
<evidence type="ECO:0000313" key="11">
    <source>
        <dbReference type="Proteomes" id="UP001197741"/>
    </source>
</evidence>
<evidence type="ECO:0000256" key="9">
    <source>
        <dbReference type="ARBA" id="ARBA00023316"/>
    </source>
</evidence>
<dbReference type="GO" id="GO:0030288">
    <property type="term" value="C:outer membrane-bounded periplasmic space"/>
    <property type="evidence" value="ECO:0007669"/>
    <property type="project" value="TreeGrafter"/>
</dbReference>
<gene>
    <name evidence="10" type="ORF">LIZ82_16935</name>
</gene>
<evidence type="ECO:0000256" key="6">
    <source>
        <dbReference type="ARBA" id="ARBA00022984"/>
    </source>
</evidence>
<sequence length="93" mass="10091">QEEILTRGYKIYTAMDQNIQTALENVYRQSSLFPSGTSGQIIQSGAILVDPSTGGVRGLVGGTGEKVFRGFNRATQLKRQPGSIMKPITVYTP</sequence>
<evidence type="ECO:0000256" key="1">
    <source>
        <dbReference type="ARBA" id="ARBA00022475"/>
    </source>
</evidence>
<dbReference type="InterPro" id="IPR050396">
    <property type="entry name" value="Glycosyltr_51/Transpeptidase"/>
</dbReference>
<feature type="non-terminal residue" evidence="10">
    <location>
        <position position="1"/>
    </location>
</feature>
<proteinExistence type="predicted"/>
<reference evidence="10" key="1">
    <citation type="submission" date="2021-10" db="EMBL/GenBank/DDBJ databases">
        <title>Collection of gut derived symbiotic bacterial strains cultured from healthy donors.</title>
        <authorList>
            <person name="Lin H."/>
            <person name="Littmann E."/>
            <person name="Kohout C."/>
            <person name="Pamer E.G."/>
        </authorList>
    </citation>
    <scope>NUCLEOTIDE SEQUENCE</scope>
    <source>
        <strain evidence="10">DFI.7.28A</strain>
    </source>
</reference>